<evidence type="ECO:0000256" key="2">
    <source>
        <dbReference type="ARBA" id="ARBA00023015"/>
    </source>
</evidence>
<evidence type="ECO:0000256" key="3">
    <source>
        <dbReference type="ARBA" id="ARBA00023125"/>
    </source>
</evidence>
<sequence length="302" mass="32334">MLDGISLDQLRTFVAAVDEGSFSAAARRLGRAQSAASELVRGLELQLGVTLFDRSGRYPLLTPAGSALLVSARKAVSIVDAMKSRAKGMAAGMEPELAVVVDVFFPIDALAGVAKEFRQQFPAVPLHVYVEALGATFQPVLDRRATVGIVGFLPLTPPGIITEPLVNIPFAMVAAAEHPLAAYPGPIPQSELAKHVQLVLTDRSEHSKGRDFGVMSPDTWKLADLFAKRAFLLNGLGWGGMPLHAVQADLDSGRLVRLSIEEEPQGGVSMLMSAVYRVDNPPGPAGRWLIDRIQACSSHRQL</sequence>
<evidence type="ECO:0000256" key="4">
    <source>
        <dbReference type="ARBA" id="ARBA00023163"/>
    </source>
</evidence>
<dbReference type="InterPro" id="IPR000847">
    <property type="entry name" value="LysR_HTH_N"/>
</dbReference>
<accession>A0A7Z9CS18</accession>
<dbReference type="AlphaFoldDB" id="A0A7Z9CS18"/>
<evidence type="ECO:0000313" key="7">
    <source>
        <dbReference type="Proteomes" id="UP000267630"/>
    </source>
</evidence>
<dbReference type="PRINTS" id="PR00039">
    <property type="entry name" value="HTHLYSR"/>
</dbReference>
<evidence type="ECO:0000259" key="5">
    <source>
        <dbReference type="PROSITE" id="PS50931"/>
    </source>
</evidence>
<dbReference type="SUPFAM" id="SSF53850">
    <property type="entry name" value="Periplasmic binding protein-like II"/>
    <property type="match status" value="1"/>
</dbReference>
<keyword evidence="4" id="KW-0804">Transcription</keyword>
<dbReference type="InterPro" id="IPR005119">
    <property type="entry name" value="LysR_subst-bd"/>
</dbReference>
<dbReference type="GO" id="GO:0000976">
    <property type="term" value="F:transcription cis-regulatory region binding"/>
    <property type="evidence" value="ECO:0007669"/>
    <property type="project" value="TreeGrafter"/>
</dbReference>
<dbReference type="EMBL" id="LR134253">
    <property type="protein sequence ID" value="VED51054.1"/>
    <property type="molecule type" value="Genomic_DNA"/>
</dbReference>
<dbReference type="Gene3D" id="1.10.10.10">
    <property type="entry name" value="Winged helix-like DNA-binding domain superfamily/Winged helix DNA-binding domain"/>
    <property type="match status" value="1"/>
</dbReference>
<reference evidence="6 7" key="1">
    <citation type="submission" date="2018-12" db="EMBL/GenBank/DDBJ databases">
        <authorList>
            <consortium name="Pathogen Informatics"/>
        </authorList>
    </citation>
    <scope>NUCLEOTIDE SEQUENCE [LARGE SCALE GENOMIC DNA]</scope>
    <source>
        <strain evidence="6 7">NCTC9997</strain>
    </source>
</reference>
<protein>
    <submittedName>
        <fullName evidence="6">LysR family transcriptional regulator</fullName>
    </submittedName>
</protein>
<organism evidence="6 7">
    <name type="scientific">Raoultella terrigena</name>
    <name type="common">Klebsiella terrigena</name>
    <dbReference type="NCBI Taxonomy" id="577"/>
    <lineage>
        <taxon>Bacteria</taxon>
        <taxon>Pseudomonadati</taxon>
        <taxon>Pseudomonadota</taxon>
        <taxon>Gammaproteobacteria</taxon>
        <taxon>Enterobacterales</taxon>
        <taxon>Enterobacteriaceae</taxon>
        <taxon>Klebsiella/Raoultella group</taxon>
        <taxon>Raoultella</taxon>
    </lineage>
</organism>
<dbReference type="Gene3D" id="3.40.190.290">
    <property type="match status" value="1"/>
</dbReference>
<evidence type="ECO:0000313" key="6">
    <source>
        <dbReference type="EMBL" id="VED51054.1"/>
    </source>
</evidence>
<feature type="domain" description="HTH lysR-type" evidence="5">
    <location>
        <begin position="5"/>
        <end position="62"/>
    </location>
</feature>
<dbReference type="Pfam" id="PF00126">
    <property type="entry name" value="HTH_1"/>
    <property type="match status" value="1"/>
</dbReference>
<dbReference type="InterPro" id="IPR036390">
    <property type="entry name" value="WH_DNA-bd_sf"/>
</dbReference>
<gene>
    <name evidence="6" type="primary">allS_6</name>
    <name evidence="6" type="ORF">NCTC9997_03553</name>
</gene>
<proteinExistence type="inferred from homology"/>
<keyword evidence="3" id="KW-0238">DNA-binding</keyword>
<dbReference type="PANTHER" id="PTHR30126:SF91">
    <property type="entry name" value="LYSR FAMILY TRANSCRIPTIONAL REGULATOR"/>
    <property type="match status" value="1"/>
</dbReference>
<evidence type="ECO:0000256" key="1">
    <source>
        <dbReference type="ARBA" id="ARBA00009437"/>
    </source>
</evidence>
<dbReference type="RefSeq" id="WP_123551396.1">
    <property type="nucleotide sequence ID" value="NZ_JAUBKV010000001.1"/>
</dbReference>
<dbReference type="SUPFAM" id="SSF46785">
    <property type="entry name" value="Winged helix' DNA-binding domain"/>
    <property type="match status" value="1"/>
</dbReference>
<dbReference type="Proteomes" id="UP000267630">
    <property type="component" value="Chromosome 3"/>
</dbReference>
<dbReference type="PROSITE" id="PS50931">
    <property type="entry name" value="HTH_LYSR"/>
    <property type="match status" value="1"/>
</dbReference>
<keyword evidence="7" id="KW-1185">Reference proteome</keyword>
<comment type="similarity">
    <text evidence="1">Belongs to the LysR transcriptional regulatory family.</text>
</comment>
<dbReference type="Pfam" id="PF03466">
    <property type="entry name" value="LysR_substrate"/>
    <property type="match status" value="1"/>
</dbReference>
<keyword evidence="2" id="KW-0805">Transcription regulation</keyword>
<dbReference type="FunFam" id="1.10.10.10:FF:000001">
    <property type="entry name" value="LysR family transcriptional regulator"/>
    <property type="match status" value="1"/>
</dbReference>
<dbReference type="GO" id="GO:0003700">
    <property type="term" value="F:DNA-binding transcription factor activity"/>
    <property type="evidence" value="ECO:0007669"/>
    <property type="project" value="InterPro"/>
</dbReference>
<dbReference type="InterPro" id="IPR036388">
    <property type="entry name" value="WH-like_DNA-bd_sf"/>
</dbReference>
<name>A0A7Z9CS18_RAOTE</name>
<dbReference type="PANTHER" id="PTHR30126">
    <property type="entry name" value="HTH-TYPE TRANSCRIPTIONAL REGULATOR"/>
    <property type="match status" value="1"/>
</dbReference>